<keyword evidence="2" id="KW-1185">Reference proteome</keyword>
<proteinExistence type="predicted"/>
<accession>A0A3A4A3W4</accession>
<dbReference type="AlphaFoldDB" id="A0A3A4A3W4"/>
<organism evidence="1 2">
    <name type="scientific">Bailinhaonella thermotolerans</name>
    <dbReference type="NCBI Taxonomy" id="1070861"/>
    <lineage>
        <taxon>Bacteria</taxon>
        <taxon>Bacillati</taxon>
        <taxon>Actinomycetota</taxon>
        <taxon>Actinomycetes</taxon>
        <taxon>Streptosporangiales</taxon>
        <taxon>Streptosporangiaceae</taxon>
        <taxon>Bailinhaonella</taxon>
    </lineage>
</organism>
<dbReference type="SUPFAM" id="SSF55729">
    <property type="entry name" value="Acyl-CoA N-acyltransferases (Nat)"/>
    <property type="match status" value="1"/>
</dbReference>
<protein>
    <submittedName>
        <fullName evidence="1">Uncharacterized protein</fullName>
    </submittedName>
</protein>
<name>A0A3A4A3W4_9ACTN</name>
<dbReference type="RefSeq" id="WP_119930477.1">
    <property type="nucleotide sequence ID" value="NZ_QZEY01000019.1"/>
</dbReference>
<dbReference type="InterPro" id="IPR016181">
    <property type="entry name" value="Acyl_CoA_acyltransferase"/>
</dbReference>
<sequence length="240" mass="27162">MVMRLLLKPLPASWPAPARPPGLRGLLARLRDLAAAVRRHEDVHERLRRAATQALVWQAYQQTLAEQERQRRRPAAFAQAWKNHLTALLAADTVEITGRPAITAADRDPDLAWSLYAAVSRARAEAIARAAATPSRPRHVADSPASWYEFTIAAEDHPLGRVQYTVCQPCGVGLLRGISFPLEWQFCGLGTLALRELETRHPSLTWYTTDQYEHARSFYERYRNRSTSPWTDEPQPCPHV</sequence>
<dbReference type="Proteomes" id="UP000265768">
    <property type="component" value="Unassembled WGS sequence"/>
</dbReference>
<comment type="caution">
    <text evidence="1">The sequence shown here is derived from an EMBL/GenBank/DDBJ whole genome shotgun (WGS) entry which is preliminary data.</text>
</comment>
<dbReference type="EMBL" id="QZEY01000019">
    <property type="protein sequence ID" value="RJL23165.1"/>
    <property type="molecule type" value="Genomic_DNA"/>
</dbReference>
<gene>
    <name evidence="1" type="ORF">D5H75_32810</name>
</gene>
<evidence type="ECO:0000313" key="1">
    <source>
        <dbReference type="EMBL" id="RJL23165.1"/>
    </source>
</evidence>
<dbReference type="OrthoDB" id="3524375at2"/>
<evidence type="ECO:0000313" key="2">
    <source>
        <dbReference type="Proteomes" id="UP000265768"/>
    </source>
</evidence>
<reference evidence="1 2" key="1">
    <citation type="submission" date="2018-09" db="EMBL/GenBank/DDBJ databases">
        <title>YIM 75507 draft genome.</title>
        <authorList>
            <person name="Tang S."/>
            <person name="Feng Y."/>
        </authorList>
    </citation>
    <scope>NUCLEOTIDE SEQUENCE [LARGE SCALE GENOMIC DNA]</scope>
    <source>
        <strain evidence="1 2">YIM 75507</strain>
    </source>
</reference>